<feature type="compositionally biased region" description="Basic and acidic residues" evidence="2">
    <location>
        <begin position="148"/>
        <end position="165"/>
    </location>
</feature>
<feature type="transmembrane region" description="Helical" evidence="3">
    <location>
        <begin position="241"/>
        <end position="261"/>
    </location>
</feature>
<feature type="transmembrane region" description="Helical" evidence="3">
    <location>
        <begin position="211"/>
        <end position="235"/>
    </location>
</feature>
<feature type="domain" description="SH3b" evidence="4">
    <location>
        <begin position="390"/>
        <end position="456"/>
    </location>
</feature>
<organism evidence="5">
    <name type="scientific">Intestinibacter bartlettii</name>
    <dbReference type="NCBI Taxonomy" id="261299"/>
    <lineage>
        <taxon>Bacteria</taxon>
        <taxon>Bacillati</taxon>
        <taxon>Bacillota</taxon>
        <taxon>Clostridia</taxon>
        <taxon>Peptostreptococcales</taxon>
        <taxon>Peptostreptococcaceae</taxon>
        <taxon>Intestinibacter</taxon>
    </lineage>
</organism>
<evidence type="ECO:0000256" key="2">
    <source>
        <dbReference type="SAM" id="MobiDB-lite"/>
    </source>
</evidence>
<dbReference type="SMART" id="SM00287">
    <property type="entry name" value="SH3b"/>
    <property type="match status" value="2"/>
</dbReference>
<evidence type="ECO:0000256" key="1">
    <source>
        <dbReference type="SAM" id="Coils"/>
    </source>
</evidence>
<dbReference type="EMBL" id="CACRUE010000026">
    <property type="protein sequence ID" value="VYU08252.1"/>
    <property type="molecule type" value="Genomic_DNA"/>
</dbReference>
<dbReference type="RefSeq" id="WP_156530844.1">
    <property type="nucleotide sequence ID" value="NZ_CACRUE010000026.1"/>
</dbReference>
<dbReference type="Gene3D" id="2.30.30.40">
    <property type="entry name" value="SH3 Domains"/>
    <property type="match status" value="2"/>
</dbReference>
<evidence type="ECO:0000313" key="5">
    <source>
        <dbReference type="EMBL" id="VYU08252.1"/>
    </source>
</evidence>
<feature type="compositionally biased region" description="Low complexity" evidence="2">
    <location>
        <begin position="121"/>
        <end position="130"/>
    </location>
</feature>
<dbReference type="InterPro" id="IPR003646">
    <property type="entry name" value="SH3-like_bac-type"/>
</dbReference>
<keyword evidence="3" id="KW-0812">Transmembrane</keyword>
<dbReference type="AlphaFoldDB" id="A0A6N3BWK2"/>
<name>A0A6N3BWK2_9FIRM</name>
<protein>
    <submittedName>
        <fullName evidence="5">Bacterial SH3 domain protein</fullName>
    </submittedName>
</protein>
<feature type="coiled-coil region" evidence="1">
    <location>
        <begin position="301"/>
        <end position="328"/>
    </location>
</feature>
<evidence type="ECO:0000259" key="4">
    <source>
        <dbReference type="SMART" id="SM00287"/>
    </source>
</evidence>
<reference evidence="5" key="1">
    <citation type="submission" date="2019-11" db="EMBL/GenBank/DDBJ databases">
        <authorList>
            <person name="Feng L."/>
        </authorList>
    </citation>
    <scope>NUCLEOTIDE SEQUENCE</scope>
    <source>
        <strain evidence="5">IbartlettiiLFYP30</strain>
    </source>
</reference>
<keyword evidence="1" id="KW-0175">Coiled coil</keyword>
<feature type="region of interest" description="Disordered" evidence="2">
    <location>
        <begin position="121"/>
        <end position="174"/>
    </location>
</feature>
<feature type="transmembrane region" description="Helical" evidence="3">
    <location>
        <begin position="343"/>
        <end position="360"/>
    </location>
</feature>
<keyword evidence="3" id="KW-0472">Membrane</keyword>
<gene>
    <name evidence="5" type="ORF">IBLFYP30_01691</name>
</gene>
<accession>A0A6N3BWK2</accession>
<feature type="domain" description="SH3b" evidence="4">
    <location>
        <begin position="457"/>
        <end position="524"/>
    </location>
</feature>
<sequence length="524" mass="61041">MGSEKNLSESLRYIYEHKGIDTFLNEKIMYSILSDLMPRNTKEINWVIDAINSGAVKPLVEAEKNNFNKEEYKQKARRVFEGNEISESRINYLLNSFFYGLKWTDKIISFEEIKQKEKISQNKNINSNNNTKKHNEQTKNTKKNNQKNNDKKEGYDKNKHSDNHRKNTNQQRLNKSQVDKLEFEYNKLFNTIDNDIQHNEDYIINSKGHNIFFNGFLNIVVFLACLSVMFSYLFILKEGYVFKRILFLDIIGLILGIKILMSNFKNLKKLKEDMQLKNINKEYISLINQIGSNKIQLKKGAVRSFNKYNELNNLLRNYKEEYRSISNKWSNCLNSRNSKNEKIAKTLIVFCIIFIVSGVYEPRLVYDKDNIITMISRNVVEGISSSVYESERGCVKANLANVRRTANKESKSVGKVEKYDVVYLTGKSYERDGKTWYELEMIDGKGWISGSVITVVPKIVRVTEEAANIREKANINSDIADVVKRDETLYTTGKAVVAKKRTWYEVYLNGEDGYWISSNVVEEK</sequence>
<evidence type="ECO:0000256" key="3">
    <source>
        <dbReference type="SAM" id="Phobius"/>
    </source>
</evidence>
<proteinExistence type="predicted"/>
<keyword evidence="3" id="KW-1133">Transmembrane helix</keyword>